<evidence type="ECO:0000256" key="8">
    <source>
        <dbReference type="ARBA" id="ARBA00022771"/>
    </source>
</evidence>
<evidence type="ECO:0000313" key="17">
    <source>
        <dbReference type="EMBL" id="KAL3628420.1"/>
    </source>
</evidence>
<gene>
    <name evidence="17" type="ORF">CASFOL_027466</name>
</gene>
<feature type="transmembrane region" description="Helical" evidence="15">
    <location>
        <begin position="21"/>
        <end position="41"/>
    </location>
</feature>
<reference evidence="18" key="1">
    <citation type="journal article" date="2024" name="IScience">
        <title>Strigolactones Initiate the Formation of Haustorium-like Structures in Castilleja.</title>
        <authorList>
            <person name="Buerger M."/>
            <person name="Peterson D."/>
            <person name="Chory J."/>
        </authorList>
    </citation>
    <scope>NUCLEOTIDE SEQUENCE [LARGE SCALE GENOMIC DNA]</scope>
</reference>
<evidence type="ECO:0000256" key="7">
    <source>
        <dbReference type="ARBA" id="ARBA00022723"/>
    </source>
</evidence>
<dbReference type="InterPro" id="IPR044600">
    <property type="entry name" value="ATL1/ATL16-like"/>
</dbReference>
<proteinExistence type="inferred from homology"/>
<dbReference type="Pfam" id="PF13639">
    <property type="entry name" value="zf-RING_2"/>
    <property type="match status" value="1"/>
</dbReference>
<dbReference type="GO" id="GO:0016020">
    <property type="term" value="C:membrane"/>
    <property type="evidence" value="ECO:0007669"/>
    <property type="project" value="UniProtKB-SubCell"/>
</dbReference>
<evidence type="ECO:0000313" key="18">
    <source>
        <dbReference type="Proteomes" id="UP001632038"/>
    </source>
</evidence>
<comment type="pathway">
    <text evidence="3">Protein modification; protein ubiquitination.</text>
</comment>
<name>A0ABD3CI34_9LAMI</name>
<evidence type="ECO:0000256" key="15">
    <source>
        <dbReference type="SAM" id="Phobius"/>
    </source>
</evidence>
<dbReference type="SMART" id="SM00184">
    <property type="entry name" value="RING"/>
    <property type="match status" value="1"/>
</dbReference>
<dbReference type="GO" id="GO:0061630">
    <property type="term" value="F:ubiquitin protein ligase activity"/>
    <property type="evidence" value="ECO:0007669"/>
    <property type="project" value="UniProtKB-EC"/>
</dbReference>
<evidence type="ECO:0000256" key="3">
    <source>
        <dbReference type="ARBA" id="ARBA00004906"/>
    </source>
</evidence>
<keyword evidence="10" id="KW-0862">Zinc</keyword>
<evidence type="ECO:0000256" key="13">
    <source>
        <dbReference type="ARBA" id="ARBA00024209"/>
    </source>
</evidence>
<evidence type="ECO:0000256" key="6">
    <source>
        <dbReference type="ARBA" id="ARBA00022692"/>
    </source>
</evidence>
<keyword evidence="7" id="KW-0479">Metal-binding</keyword>
<keyword evidence="12 15" id="KW-0472">Membrane</keyword>
<dbReference type="EC" id="2.3.2.27" evidence="4"/>
<evidence type="ECO:0000256" key="5">
    <source>
        <dbReference type="ARBA" id="ARBA00022679"/>
    </source>
</evidence>
<dbReference type="CDD" id="cd16461">
    <property type="entry name" value="RING-H2_EL5-like"/>
    <property type="match status" value="1"/>
</dbReference>
<dbReference type="EMBL" id="JAVIJP010000036">
    <property type="protein sequence ID" value="KAL3628420.1"/>
    <property type="molecule type" value="Genomic_DNA"/>
</dbReference>
<evidence type="ECO:0000259" key="16">
    <source>
        <dbReference type="PROSITE" id="PS50089"/>
    </source>
</evidence>
<evidence type="ECO:0000256" key="4">
    <source>
        <dbReference type="ARBA" id="ARBA00012483"/>
    </source>
</evidence>
<evidence type="ECO:0000256" key="11">
    <source>
        <dbReference type="ARBA" id="ARBA00022989"/>
    </source>
</evidence>
<sequence length="263" mass="28202">MESFKSPAMSKSNSNSMSNPLLISMLGIVGTSLGLVFYHTLLLKYCIRRQGGGSAADPPRSVASGGTAAGVDKAVLKKIRISPFSTVRGDGANNPDECVVCLGEIEDEDNVRLLPGCKHVFHVMCIDRWFAAHDSCPVCRSPIVEPADVDLSGECSTTREVAVAVLPRAQSDGFIRHCESLPVVRPPEVAERRSPAAGLKRSLSMDQVFAAIGVRCPGYVLGRSGSCSARSNLRHLDRVSSKLRRSFPRMHVGPAGRGAILPY</sequence>
<keyword evidence="5" id="KW-0808">Transferase</keyword>
<evidence type="ECO:0000256" key="14">
    <source>
        <dbReference type="PROSITE-ProRule" id="PRU00175"/>
    </source>
</evidence>
<dbReference type="Gene3D" id="3.30.40.10">
    <property type="entry name" value="Zinc/RING finger domain, C3HC4 (zinc finger)"/>
    <property type="match status" value="1"/>
</dbReference>
<comment type="similarity">
    <text evidence="13">Belongs to the RING-type zinc finger family. ATL subfamily.</text>
</comment>
<dbReference type="PANTHER" id="PTHR46913">
    <property type="entry name" value="RING-H2 FINGER PROTEIN ATL16"/>
    <property type="match status" value="1"/>
</dbReference>
<dbReference type="AlphaFoldDB" id="A0ABD3CI34"/>
<evidence type="ECO:0000256" key="1">
    <source>
        <dbReference type="ARBA" id="ARBA00000900"/>
    </source>
</evidence>
<keyword evidence="6 15" id="KW-0812">Transmembrane</keyword>
<accession>A0ABD3CI34</accession>
<evidence type="ECO:0000256" key="9">
    <source>
        <dbReference type="ARBA" id="ARBA00022786"/>
    </source>
</evidence>
<comment type="catalytic activity">
    <reaction evidence="1">
        <text>S-ubiquitinyl-[E2 ubiquitin-conjugating enzyme]-L-cysteine + [acceptor protein]-L-lysine = [E2 ubiquitin-conjugating enzyme]-L-cysteine + N(6)-ubiquitinyl-[acceptor protein]-L-lysine.</text>
        <dbReference type="EC" id="2.3.2.27"/>
    </reaction>
</comment>
<comment type="caution">
    <text evidence="17">The sequence shown here is derived from an EMBL/GenBank/DDBJ whole genome shotgun (WGS) entry which is preliminary data.</text>
</comment>
<dbReference type="Proteomes" id="UP001632038">
    <property type="component" value="Unassembled WGS sequence"/>
</dbReference>
<protein>
    <recommendedName>
        <fullName evidence="4">RING-type E3 ubiquitin transferase</fullName>
        <ecNumber evidence="4">2.3.2.27</ecNumber>
    </recommendedName>
</protein>
<keyword evidence="8 14" id="KW-0863">Zinc-finger</keyword>
<dbReference type="InterPro" id="IPR001841">
    <property type="entry name" value="Znf_RING"/>
</dbReference>
<organism evidence="17 18">
    <name type="scientific">Castilleja foliolosa</name>
    <dbReference type="NCBI Taxonomy" id="1961234"/>
    <lineage>
        <taxon>Eukaryota</taxon>
        <taxon>Viridiplantae</taxon>
        <taxon>Streptophyta</taxon>
        <taxon>Embryophyta</taxon>
        <taxon>Tracheophyta</taxon>
        <taxon>Spermatophyta</taxon>
        <taxon>Magnoliopsida</taxon>
        <taxon>eudicotyledons</taxon>
        <taxon>Gunneridae</taxon>
        <taxon>Pentapetalae</taxon>
        <taxon>asterids</taxon>
        <taxon>lamiids</taxon>
        <taxon>Lamiales</taxon>
        <taxon>Orobanchaceae</taxon>
        <taxon>Pedicularideae</taxon>
        <taxon>Castillejinae</taxon>
        <taxon>Castilleja</taxon>
    </lineage>
</organism>
<dbReference type="PROSITE" id="PS50089">
    <property type="entry name" value="ZF_RING_2"/>
    <property type="match status" value="1"/>
</dbReference>
<evidence type="ECO:0000256" key="2">
    <source>
        <dbReference type="ARBA" id="ARBA00004167"/>
    </source>
</evidence>
<keyword evidence="11 15" id="KW-1133">Transmembrane helix</keyword>
<dbReference type="PANTHER" id="PTHR46913:SF1">
    <property type="entry name" value="RING-H2 FINGER PROTEIN ATL16"/>
    <property type="match status" value="1"/>
</dbReference>
<dbReference type="InterPro" id="IPR013083">
    <property type="entry name" value="Znf_RING/FYVE/PHD"/>
</dbReference>
<dbReference type="GO" id="GO:0008270">
    <property type="term" value="F:zinc ion binding"/>
    <property type="evidence" value="ECO:0007669"/>
    <property type="project" value="UniProtKB-KW"/>
</dbReference>
<keyword evidence="9" id="KW-0833">Ubl conjugation pathway</keyword>
<feature type="domain" description="RING-type" evidence="16">
    <location>
        <begin position="98"/>
        <end position="140"/>
    </location>
</feature>
<dbReference type="SUPFAM" id="SSF57850">
    <property type="entry name" value="RING/U-box"/>
    <property type="match status" value="1"/>
</dbReference>
<comment type="subcellular location">
    <subcellularLocation>
        <location evidence="2">Membrane</location>
        <topology evidence="2">Single-pass membrane protein</topology>
    </subcellularLocation>
</comment>
<keyword evidence="18" id="KW-1185">Reference proteome</keyword>
<evidence type="ECO:0000256" key="10">
    <source>
        <dbReference type="ARBA" id="ARBA00022833"/>
    </source>
</evidence>
<evidence type="ECO:0000256" key="12">
    <source>
        <dbReference type="ARBA" id="ARBA00023136"/>
    </source>
</evidence>